<dbReference type="Proteomes" id="UP000325780">
    <property type="component" value="Unassembled WGS sequence"/>
</dbReference>
<proteinExistence type="inferred from homology"/>
<dbReference type="GO" id="GO:0017157">
    <property type="term" value="P:regulation of exocytosis"/>
    <property type="evidence" value="ECO:0007669"/>
    <property type="project" value="TreeGrafter"/>
</dbReference>
<evidence type="ECO:0000256" key="10">
    <source>
        <dbReference type="ARBA" id="ARBA00022848"/>
    </source>
</evidence>
<evidence type="ECO:0000256" key="12">
    <source>
        <dbReference type="ARBA" id="ARBA00023055"/>
    </source>
</evidence>
<evidence type="ECO:0000256" key="17">
    <source>
        <dbReference type="SAM" id="MobiDB-lite"/>
    </source>
</evidence>
<dbReference type="EMBL" id="ML742430">
    <property type="protein sequence ID" value="KAE8144819.1"/>
    <property type="molecule type" value="Genomic_DNA"/>
</dbReference>
<comment type="cofactor">
    <cofactor evidence="1">
        <name>heme b</name>
        <dbReference type="ChEBI" id="CHEBI:60344"/>
    </cofactor>
</comment>
<dbReference type="GO" id="GO:0046872">
    <property type="term" value="F:metal ion binding"/>
    <property type="evidence" value="ECO:0007669"/>
    <property type="project" value="UniProtKB-KW"/>
</dbReference>
<comment type="function">
    <text evidence="15">Non-classical phosphatidylinositol (PtdIns) transfer protein (PITP), which exhibits PtdIns-binding/transfer activity in the absence of detectable PtdCho-binding/transfer activity. Regulates PtdIns(4,5)P2 homeostasis at the plasma membrane. Heme-binding protein that may play a role in organic oxidant-induced stress responses.</text>
</comment>
<evidence type="ECO:0000256" key="7">
    <source>
        <dbReference type="ARBA" id="ARBA00022617"/>
    </source>
</evidence>
<keyword evidence="11" id="KW-0408">Iron</keyword>
<keyword evidence="10 16" id="KW-0492">Microsome</keyword>
<reference evidence="19 20" key="1">
    <citation type="submission" date="2019-04" db="EMBL/GenBank/DDBJ databases">
        <title>Friends and foes A comparative genomics study of 23 Aspergillus species from section Flavi.</title>
        <authorList>
            <consortium name="DOE Joint Genome Institute"/>
            <person name="Kjaerbolling I."/>
            <person name="Vesth T."/>
            <person name="Frisvad J.C."/>
            <person name="Nybo J.L."/>
            <person name="Theobald S."/>
            <person name="Kildgaard S."/>
            <person name="Isbrandt T."/>
            <person name="Kuo A."/>
            <person name="Sato A."/>
            <person name="Lyhne E.K."/>
            <person name="Kogle M.E."/>
            <person name="Wiebenga A."/>
            <person name="Kun R.S."/>
            <person name="Lubbers R.J."/>
            <person name="Makela M.R."/>
            <person name="Barry K."/>
            <person name="Chovatia M."/>
            <person name="Clum A."/>
            <person name="Daum C."/>
            <person name="Haridas S."/>
            <person name="He G."/>
            <person name="LaButti K."/>
            <person name="Lipzen A."/>
            <person name="Mondo S."/>
            <person name="Riley R."/>
            <person name="Salamov A."/>
            <person name="Simmons B.A."/>
            <person name="Magnuson J.K."/>
            <person name="Henrissat B."/>
            <person name="Mortensen U.H."/>
            <person name="Larsen T.O."/>
            <person name="Devries R.P."/>
            <person name="Grigoriev I.V."/>
            <person name="Machida M."/>
            <person name="Baker S.E."/>
            <person name="Andersen M.R."/>
        </authorList>
    </citation>
    <scope>NUCLEOTIDE SEQUENCE [LARGE SCALE GENOMIC DNA]</scope>
    <source>
        <strain evidence="19 20">IBT 18842</strain>
    </source>
</reference>
<evidence type="ECO:0000256" key="11">
    <source>
        <dbReference type="ARBA" id="ARBA00023004"/>
    </source>
</evidence>
<dbReference type="OrthoDB" id="75724at2759"/>
<feature type="compositionally biased region" description="Low complexity" evidence="17">
    <location>
        <begin position="81"/>
        <end position="91"/>
    </location>
</feature>
<dbReference type="Gene3D" id="3.40.525.10">
    <property type="entry name" value="CRAL-TRIO lipid binding domain"/>
    <property type="match status" value="1"/>
</dbReference>
<feature type="region of interest" description="Disordered" evidence="17">
    <location>
        <begin position="369"/>
        <end position="459"/>
    </location>
</feature>
<dbReference type="CDD" id="cd00170">
    <property type="entry name" value="SEC14"/>
    <property type="match status" value="1"/>
</dbReference>
<evidence type="ECO:0000256" key="3">
    <source>
        <dbReference type="ARBA" id="ARBA00006667"/>
    </source>
</evidence>
<dbReference type="FunFam" id="3.40.525.10:FF:000017">
    <property type="entry name" value="Phosphatidylinositol transfer protein sfh5"/>
    <property type="match status" value="1"/>
</dbReference>
<feature type="compositionally biased region" description="Basic and acidic residues" evidence="17">
    <location>
        <begin position="93"/>
        <end position="102"/>
    </location>
</feature>
<accession>A0A5N6TFB9</accession>
<evidence type="ECO:0000256" key="9">
    <source>
        <dbReference type="ARBA" id="ARBA00022824"/>
    </source>
</evidence>
<dbReference type="GO" id="GO:0032541">
    <property type="term" value="C:cortical endoplasmic reticulum"/>
    <property type="evidence" value="ECO:0007669"/>
    <property type="project" value="TreeGrafter"/>
</dbReference>
<protein>
    <recommendedName>
        <fullName evidence="4 16">Phosphatidylinositol transfer protein SFH5</fullName>
        <shortName evidence="16">PITP SFH5</shortName>
    </recommendedName>
</protein>
<organism evidence="19 20">
    <name type="scientific">Aspergillus avenaceus</name>
    <dbReference type="NCBI Taxonomy" id="36643"/>
    <lineage>
        <taxon>Eukaryota</taxon>
        <taxon>Fungi</taxon>
        <taxon>Dikarya</taxon>
        <taxon>Ascomycota</taxon>
        <taxon>Pezizomycotina</taxon>
        <taxon>Eurotiomycetes</taxon>
        <taxon>Eurotiomycetidae</taxon>
        <taxon>Eurotiales</taxon>
        <taxon>Aspergillaceae</taxon>
        <taxon>Aspergillus</taxon>
        <taxon>Aspergillus subgen. Circumdati</taxon>
    </lineage>
</organism>
<evidence type="ECO:0000313" key="20">
    <source>
        <dbReference type="Proteomes" id="UP000325780"/>
    </source>
</evidence>
<dbReference type="SUPFAM" id="SSF46938">
    <property type="entry name" value="CRAL/TRIO N-terminal domain"/>
    <property type="match status" value="1"/>
</dbReference>
<dbReference type="InterPro" id="IPR036273">
    <property type="entry name" value="CRAL/TRIO_N_dom_sf"/>
</dbReference>
<feature type="compositionally biased region" description="Low complexity" evidence="17">
    <location>
        <begin position="48"/>
        <end position="57"/>
    </location>
</feature>
<sequence>MADQQEKAPAAAVPESQPPTQPAETTTQGTAAPAPEAQPEQPKPAEPTPNDTTTTTEEPSKPEAPKEAEAEAPAPAPAPAPEAESAPAQEQQGEEKPVDNKPEYLAKNPALAELFDHLPAILSKTGHHEMWGVALKDSEDIPTVNVLIKFLRANEGNVKLAEEQLTKALEWRKQTNPAALVEGRYSSNKFGGLGYQSTYKEADGKETVITWNIYGSVKDLSNTFGDLDEFIKWRVALMELAVKDLKLDQATSVIDYEGEDPYQMIQVHDYMNVSFLRLNPSVKAATKKTVDVFSTAYPELLREKFFVNVPSLMGWMYAAIKVFLSKNTTRKFHPVSNGANLAREFPAAVKDQLPKVYGGNGPALQEGARAVSLEEDSEPTPAPTEELTEPAKTEQEPPKEETAPEPSKEESPKEKVEETSKEEPKEEPEPEPKQTVADEPAKAEAAVTTQETPAAAEAK</sequence>
<dbReference type="Pfam" id="PF00650">
    <property type="entry name" value="CRAL_TRIO"/>
    <property type="match status" value="1"/>
</dbReference>
<gene>
    <name evidence="19" type="ORF">BDV25DRAFT_165995</name>
</gene>
<keyword evidence="12 16" id="KW-0445">Lipid transport</keyword>
<dbReference type="GO" id="GO:0043001">
    <property type="term" value="P:Golgi to plasma membrane protein transport"/>
    <property type="evidence" value="ECO:0007669"/>
    <property type="project" value="TreeGrafter"/>
</dbReference>
<dbReference type="GO" id="GO:0005789">
    <property type="term" value="C:endoplasmic reticulum membrane"/>
    <property type="evidence" value="ECO:0007669"/>
    <property type="project" value="UniProtKB-SubCell"/>
</dbReference>
<dbReference type="SUPFAM" id="SSF52087">
    <property type="entry name" value="CRAL/TRIO domain"/>
    <property type="match status" value="1"/>
</dbReference>
<keyword evidence="7" id="KW-0349">Heme</keyword>
<keyword evidence="6 16" id="KW-0963">Cytoplasm</keyword>
<feature type="compositionally biased region" description="Basic and acidic residues" evidence="17">
    <location>
        <begin position="58"/>
        <end position="69"/>
    </location>
</feature>
<dbReference type="AlphaFoldDB" id="A0A5N6TFB9"/>
<evidence type="ECO:0000256" key="2">
    <source>
        <dbReference type="ARBA" id="ARBA00004406"/>
    </source>
</evidence>
<feature type="compositionally biased region" description="Basic and acidic residues" evidence="17">
    <location>
        <begin position="389"/>
        <end position="424"/>
    </location>
</feature>
<dbReference type="PANTHER" id="PTHR47669:SF1">
    <property type="entry name" value="PHOSPHATIDYLINOSITOL TRANSFER PROTEIN SFH5"/>
    <property type="match status" value="1"/>
</dbReference>
<dbReference type="InterPro" id="IPR036865">
    <property type="entry name" value="CRAL-TRIO_dom_sf"/>
</dbReference>
<evidence type="ECO:0000256" key="14">
    <source>
        <dbReference type="ARBA" id="ARBA00024146"/>
    </source>
</evidence>
<comment type="subcellular location">
    <subcellularLocation>
        <location evidence="16">Cytoplasm</location>
    </subcellularLocation>
    <subcellularLocation>
        <location evidence="2 16">Endoplasmic reticulum membrane</location>
        <topology evidence="2 16">Peripheral membrane protein</topology>
    </subcellularLocation>
    <subcellularLocation>
        <location evidence="16">Microsome membrane</location>
        <topology evidence="16">Peripheral membrane protein</topology>
    </subcellularLocation>
</comment>
<evidence type="ECO:0000313" key="19">
    <source>
        <dbReference type="EMBL" id="KAE8144819.1"/>
    </source>
</evidence>
<evidence type="ECO:0000259" key="18">
    <source>
        <dbReference type="PROSITE" id="PS50191"/>
    </source>
</evidence>
<evidence type="ECO:0000256" key="16">
    <source>
        <dbReference type="RuleBase" id="RU367059"/>
    </source>
</evidence>
<evidence type="ECO:0000256" key="1">
    <source>
        <dbReference type="ARBA" id="ARBA00001970"/>
    </source>
</evidence>
<comment type="similarity">
    <text evidence="3 16">Belongs to the SFH5 family.</text>
</comment>
<evidence type="ECO:0000256" key="8">
    <source>
        <dbReference type="ARBA" id="ARBA00022723"/>
    </source>
</evidence>
<feature type="domain" description="CRAL-TRIO" evidence="18">
    <location>
        <begin position="177"/>
        <end position="365"/>
    </location>
</feature>
<dbReference type="InterPro" id="IPR042938">
    <property type="entry name" value="Sfh5"/>
</dbReference>
<evidence type="ECO:0000256" key="13">
    <source>
        <dbReference type="ARBA" id="ARBA00023136"/>
    </source>
</evidence>
<keyword evidence="8" id="KW-0479">Metal-binding</keyword>
<evidence type="ECO:0000256" key="15">
    <source>
        <dbReference type="ARBA" id="ARBA00024180"/>
    </source>
</evidence>
<keyword evidence="5 16" id="KW-0813">Transport</keyword>
<name>A0A5N6TFB9_ASPAV</name>
<keyword evidence="20" id="KW-1185">Reference proteome</keyword>
<evidence type="ECO:0000256" key="4">
    <source>
        <dbReference type="ARBA" id="ARBA00018320"/>
    </source>
</evidence>
<keyword evidence="13 16" id="KW-0472">Membrane</keyword>
<dbReference type="PROSITE" id="PS50191">
    <property type="entry name" value="CRAL_TRIO"/>
    <property type="match status" value="1"/>
</dbReference>
<dbReference type="GO" id="GO:0005829">
    <property type="term" value="C:cytosol"/>
    <property type="evidence" value="ECO:0007669"/>
    <property type="project" value="TreeGrafter"/>
</dbReference>
<dbReference type="Pfam" id="PF03765">
    <property type="entry name" value="CRAL_TRIO_N"/>
    <property type="match status" value="1"/>
</dbReference>
<evidence type="ECO:0000256" key="6">
    <source>
        <dbReference type="ARBA" id="ARBA00022490"/>
    </source>
</evidence>
<keyword evidence="9 16" id="KW-0256">Endoplasmic reticulum</keyword>
<feature type="compositionally biased region" description="Low complexity" evidence="17">
    <location>
        <begin position="22"/>
        <end position="40"/>
    </location>
</feature>
<evidence type="ECO:0000256" key="5">
    <source>
        <dbReference type="ARBA" id="ARBA00022448"/>
    </source>
</evidence>
<feature type="region of interest" description="Disordered" evidence="17">
    <location>
        <begin position="1"/>
        <end position="102"/>
    </location>
</feature>
<dbReference type="SMART" id="SM00516">
    <property type="entry name" value="SEC14"/>
    <property type="match status" value="1"/>
</dbReference>
<dbReference type="GO" id="GO:0005886">
    <property type="term" value="C:plasma membrane"/>
    <property type="evidence" value="ECO:0007669"/>
    <property type="project" value="TreeGrafter"/>
</dbReference>
<dbReference type="PANTHER" id="PTHR47669">
    <property type="entry name" value="PHOSPHATIDYLINOSITOL TRANSFER PROTEIN SFH5"/>
    <property type="match status" value="1"/>
</dbReference>
<dbReference type="InterPro" id="IPR001251">
    <property type="entry name" value="CRAL-TRIO_dom"/>
</dbReference>
<dbReference type="InterPro" id="IPR011074">
    <property type="entry name" value="CRAL/TRIO_N_dom"/>
</dbReference>
<dbReference type="GO" id="GO:0008526">
    <property type="term" value="F:phosphatidylinositol transfer activity"/>
    <property type="evidence" value="ECO:0007669"/>
    <property type="project" value="UniProtKB-UniRule"/>
</dbReference>
<comment type="catalytic activity">
    <reaction evidence="14">
        <text>a 1,2-diacyl-sn-glycero-3-phospho-(1D-myo-inositol)(in) = a 1,2-diacyl-sn-glycero-3-phospho-(1D-myo-inositol)(out)</text>
        <dbReference type="Rhea" id="RHEA:38691"/>
        <dbReference type="ChEBI" id="CHEBI:57880"/>
    </reaction>
    <physiologicalReaction direction="left-to-right" evidence="14">
        <dbReference type="Rhea" id="RHEA:38692"/>
    </physiologicalReaction>
</comment>